<accession>A0ABP5UXA7</accession>
<name>A0ABP5UXA7_9ACTN</name>
<dbReference type="InterPro" id="IPR009081">
    <property type="entry name" value="PP-bd_ACP"/>
</dbReference>
<comment type="caution">
    <text evidence="4">The sequence shown here is derived from an EMBL/GenBank/DDBJ whole genome shotgun (WGS) entry which is preliminary data.</text>
</comment>
<dbReference type="PROSITE" id="PS50075">
    <property type="entry name" value="CARRIER"/>
    <property type="match status" value="1"/>
</dbReference>
<reference evidence="5" key="1">
    <citation type="journal article" date="2019" name="Int. J. Syst. Evol. Microbiol.">
        <title>The Global Catalogue of Microorganisms (GCM) 10K type strain sequencing project: providing services to taxonomists for standard genome sequencing and annotation.</title>
        <authorList>
            <consortium name="The Broad Institute Genomics Platform"/>
            <consortium name="The Broad Institute Genome Sequencing Center for Infectious Disease"/>
            <person name="Wu L."/>
            <person name="Ma J."/>
        </authorList>
    </citation>
    <scope>NUCLEOTIDE SEQUENCE [LARGE SCALE GENOMIC DNA]</scope>
    <source>
        <strain evidence="5">JCM 3272</strain>
    </source>
</reference>
<evidence type="ECO:0000313" key="4">
    <source>
        <dbReference type="EMBL" id="GAA2387402.1"/>
    </source>
</evidence>
<dbReference type="SUPFAM" id="SSF47336">
    <property type="entry name" value="ACP-like"/>
    <property type="match status" value="1"/>
</dbReference>
<evidence type="ECO:0000256" key="2">
    <source>
        <dbReference type="ARBA" id="ARBA00022553"/>
    </source>
</evidence>
<keyword evidence="2" id="KW-0597">Phosphoprotein</keyword>
<dbReference type="PANTHER" id="PTHR45527:SF1">
    <property type="entry name" value="FATTY ACID SYNTHASE"/>
    <property type="match status" value="1"/>
</dbReference>
<dbReference type="Proteomes" id="UP001501444">
    <property type="component" value="Unassembled WGS sequence"/>
</dbReference>
<dbReference type="EMBL" id="BAAARV010000106">
    <property type="protein sequence ID" value="GAA2387402.1"/>
    <property type="molecule type" value="Genomic_DNA"/>
</dbReference>
<dbReference type="InterPro" id="IPR045851">
    <property type="entry name" value="AMP-bd_C_sf"/>
</dbReference>
<proteinExistence type="predicted"/>
<protein>
    <recommendedName>
        <fullName evidence="3">Carrier domain-containing protein</fullName>
    </recommendedName>
</protein>
<keyword evidence="1" id="KW-0596">Phosphopantetheine</keyword>
<dbReference type="RefSeq" id="WP_344619639.1">
    <property type="nucleotide sequence ID" value="NZ_BAAARV010000106.1"/>
</dbReference>
<dbReference type="PANTHER" id="PTHR45527">
    <property type="entry name" value="NONRIBOSOMAL PEPTIDE SYNTHETASE"/>
    <property type="match status" value="1"/>
</dbReference>
<evidence type="ECO:0000313" key="5">
    <source>
        <dbReference type="Proteomes" id="UP001501444"/>
    </source>
</evidence>
<keyword evidence="5" id="KW-1185">Reference proteome</keyword>
<dbReference type="Gene3D" id="3.30.300.30">
    <property type="match status" value="1"/>
</dbReference>
<dbReference type="InterPro" id="IPR025110">
    <property type="entry name" value="AMP-bd_C"/>
</dbReference>
<dbReference type="InterPro" id="IPR036736">
    <property type="entry name" value="ACP-like_sf"/>
</dbReference>
<dbReference type="Pfam" id="PF00550">
    <property type="entry name" value="PP-binding"/>
    <property type="match status" value="1"/>
</dbReference>
<dbReference type="SMART" id="SM00823">
    <property type="entry name" value="PKS_PP"/>
    <property type="match status" value="1"/>
</dbReference>
<sequence>MYRTGDLGRLAPDGTLSIVGRLDDQLKIRGVRVQPAEVSAVLATHPGVVSAVVVARGPDLIGYFVPRTGTVPSHAEMRRYLAERLSPVAVPARFVELDAFPLGENGKADRAALPEPPEIVVTEDGPLSATEERVAKIWREVLGVPGAGRGDDFLALGGQSLAMTQVIARLRAEFGTEVSMRQFFKNSTVAGLSAVVDKDLGHG</sequence>
<evidence type="ECO:0000259" key="3">
    <source>
        <dbReference type="PROSITE" id="PS50075"/>
    </source>
</evidence>
<evidence type="ECO:0000256" key="1">
    <source>
        <dbReference type="ARBA" id="ARBA00022450"/>
    </source>
</evidence>
<dbReference type="SUPFAM" id="SSF56801">
    <property type="entry name" value="Acetyl-CoA synthetase-like"/>
    <property type="match status" value="1"/>
</dbReference>
<gene>
    <name evidence="4" type="ORF">GCM10010170_098340</name>
</gene>
<dbReference type="Pfam" id="PF13193">
    <property type="entry name" value="AMP-binding_C"/>
    <property type="match status" value="1"/>
</dbReference>
<dbReference type="InterPro" id="IPR042099">
    <property type="entry name" value="ANL_N_sf"/>
</dbReference>
<organism evidence="4 5">
    <name type="scientific">Dactylosporangium salmoneum</name>
    <dbReference type="NCBI Taxonomy" id="53361"/>
    <lineage>
        <taxon>Bacteria</taxon>
        <taxon>Bacillati</taxon>
        <taxon>Actinomycetota</taxon>
        <taxon>Actinomycetes</taxon>
        <taxon>Micromonosporales</taxon>
        <taxon>Micromonosporaceae</taxon>
        <taxon>Dactylosporangium</taxon>
    </lineage>
</organism>
<feature type="domain" description="Carrier" evidence="3">
    <location>
        <begin position="125"/>
        <end position="200"/>
    </location>
</feature>
<dbReference type="Gene3D" id="3.40.50.12780">
    <property type="entry name" value="N-terminal domain of ligase-like"/>
    <property type="match status" value="1"/>
</dbReference>
<dbReference type="InterPro" id="IPR020806">
    <property type="entry name" value="PKS_PP-bd"/>
</dbReference>
<dbReference type="Gene3D" id="1.10.1200.10">
    <property type="entry name" value="ACP-like"/>
    <property type="match status" value="1"/>
</dbReference>